<proteinExistence type="predicted"/>
<dbReference type="InterPro" id="IPR000836">
    <property type="entry name" value="PRTase_dom"/>
</dbReference>
<dbReference type="InterPro" id="IPR029057">
    <property type="entry name" value="PRTase-like"/>
</dbReference>
<evidence type="ECO:0000313" key="2">
    <source>
        <dbReference type="Proteomes" id="UP000530234"/>
    </source>
</evidence>
<dbReference type="Gene3D" id="3.40.50.2020">
    <property type="match status" value="1"/>
</dbReference>
<dbReference type="CDD" id="cd06223">
    <property type="entry name" value="PRTases_typeI"/>
    <property type="match status" value="1"/>
</dbReference>
<sequence>MKLAEKVTPDWWLYLCGPEEVAHQIRLLDKCTPEELADEKRREWTHRFHLVESDKEELCSVCELLKGVLSLTTKGDLDFAIAFDWYKDPVGDDPMKWPNTESGELIHRSKYYSPGTARKKARTELLGKFSSVIEGHPLLRGCPNIVTVPGHKADGQSFGERLAAKVASNTGKQIIRTESPGGSRPQAKEGTTAVADGHFAMPGRISGDVIVLDDVYRSGTTMNAVARTAKRAGARRAFGLAAVRTMRN</sequence>
<dbReference type="RefSeq" id="WP_182660077.1">
    <property type="nucleotide sequence ID" value="NZ_VKHS01000024.1"/>
</dbReference>
<gene>
    <name evidence="1" type="ORF">FOE67_02405</name>
</gene>
<dbReference type="AlphaFoldDB" id="A0A7W3SZY2"/>
<dbReference type="Proteomes" id="UP000530234">
    <property type="component" value="Unassembled WGS sequence"/>
</dbReference>
<organism evidence="1 2">
    <name type="scientific">Streptomyces calidiresistens</name>
    <dbReference type="NCBI Taxonomy" id="1485586"/>
    <lineage>
        <taxon>Bacteria</taxon>
        <taxon>Bacillati</taxon>
        <taxon>Actinomycetota</taxon>
        <taxon>Actinomycetes</taxon>
        <taxon>Kitasatosporales</taxon>
        <taxon>Streptomycetaceae</taxon>
        <taxon>Streptomyces</taxon>
    </lineage>
</organism>
<protein>
    <recommendedName>
        <fullName evidence="3">Phosphoribosyltransferase domain-containing protein</fullName>
    </recommendedName>
</protein>
<dbReference type="EMBL" id="VKHS01000024">
    <property type="protein sequence ID" value="MBB0228394.1"/>
    <property type="molecule type" value="Genomic_DNA"/>
</dbReference>
<keyword evidence="2" id="KW-1185">Reference proteome</keyword>
<evidence type="ECO:0000313" key="1">
    <source>
        <dbReference type="EMBL" id="MBB0228394.1"/>
    </source>
</evidence>
<evidence type="ECO:0008006" key="3">
    <source>
        <dbReference type="Google" id="ProtNLM"/>
    </source>
</evidence>
<accession>A0A7W3SZY2</accession>
<reference evidence="2" key="1">
    <citation type="submission" date="2019-10" db="EMBL/GenBank/DDBJ databases">
        <title>Streptomyces sp. nov., a novel actinobacterium isolated from alkaline environment.</title>
        <authorList>
            <person name="Golinska P."/>
        </authorList>
    </citation>
    <scope>NUCLEOTIDE SEQUENCE [LARGE SCALE GENOMIC DNA]</scope>
    <source>
        <strain evidence="2">DSM 42108</strain>
    </source>
</reference>
<name>A0A7W3SZY2_9ACTN</name>
<comment type="caution">
    <text evidence="1">The sequence shown here is derived from an EMBL/GenBank/DDBJ whole genome shotgun (WGS) entry which is preliminary data.</text>
</comment>
<dbReference type="SUPFAM" id="SSF53271">
    <property type="entry name" value="PRTase-like"/>
    <property type="match status" value="1"/>
</dbReference>